<accession>A0A5C6X548</accession>
<keyword evidence="2 5" id="KW-0812">Transmembrane</keyword>
<dbReference type="GO" id="GO:0097347">
    <property type="term" value="C:TAM protein secretion complex"/>
    <property type="evidence" value="ECO:0007669"/>
    <property type="project" value="TreeGrafter"/>
</dbReference>
<evidence type="ECO:0000313" key="8">
    <source>
        <dbReference type="Proteomes" id="UP000321046"/>
    </source>
</evidence>
<dbReference type="RefSeq" id="WP_146976537.1">
    <property type="nucleotide sequence ID" value="NZ_VOSL01000133.1"/>
</dbReference>
<protein>
    <recommendedName>
        <fullName evidence="6">Translocation and assembly module TamB C-terminal domain-containing protein</fullName>
    </recommendedName>
</protein>
<evidence type="ECO:0000256" key="3">
    <source>
        <dbReference type="ARBA" id="ARBA00022989"/>
    </source>
</evidence>
<dbReference type="GO" id="GO:0005886">
    <property type="term" value="C:plasma membrane"/>
    <property type="evidence" value="ECO:0007669"/>
    <property type="project" value="InterPro"/>
</dbReference>
<proteinExistence type="predicted"/>
<keyword evidence="3 5" id="KW-1133">Transmembrane helix</keyword>
<evidence type="ECO:0000256" key="4">
    <source>
        <dbReference type="ARBA" id="ARBA00023136"/>
    </source>
</evidence>
<feature type="domain" description="Translocation and assembly module TamB C-terminal" evidence="6">
    <location>
        <begin position="1036"/>
        <end position="1411"/>
    </location>
</feature>
<organism evidence="7 8">
    <name type="scientific">Lujinxingia vulgaris</name>
    <dbReference type="NCBI Taxonomy" id="2600176"/>
    <lineage>
        <taxon>Bacteria</taxon>
        <taxon>Deltaproteobacteria</taxon>
        <taxon>Bradymonadales</taxon>
        <taxon>Lujinxingiaceae</taxon>
        <taxon>Lujinxingia</taxon>
    </lineage>
</organism>
<dbReference type="Pfam" id="PF04357">
    <property type="entry name" value="TamB"/>
    <property type="match status" value="1"/>
</dbReference>
<dbReference type="GO" id="GO:0009306">
    <property type="term" value="P:protein secretion"/>
    <property type="evidence" value="ECO:0007669"/>
    <property type="project" value="InterPro"/>
</dbReference>
<dbReference type="EMBL" id="VOSL01000133">
    <property type="protein sequence ID" value="TXD32311.1"/>
    <property type="molecule type" value="Genomic_DNA"/>
</dbReference>
<evidence type="ECO:0000256" key="2">
    <source>
        <dbReference type="ARBA" id="ARBA00022692"/>
    </source>
</evidence>
<reference evidence="7 8" key="1">
    <citation type="submission" date="2019-08" db="EMBL/GenBank/DDBJ databases">
        <title>Bradymonadales sp. TMQ2.</title>
        <authorList>
            <person name="Liang Q."/>
        </authorList>
    </citation>
    <scope>NUCLEOTIDE SEQUENCE [LARGE SCALE GENOMIC DNA]</scope>
    <source>
        <strain evidence="7 8">TMQ2</strain>
    </source>
</reference>
<dbReference type="OrthoDB" id="5475916at2"/>
<feature type="transmembrane region" description="Helical" evidence="5">
    <location>
        <begin position="20"/>
        <end position="40"/>
    </location>
</feature>
<dbReference type="PANTHER" id="PTHR36985:SF1">
    <property type="entry name" value="TRANSLOCATION AND ASSEMBLY MODULE SUBUNIT TAMB"/>
    <property type="match status" value="1"/>
</dbReference>
<evidence type="ECO:0000313" key="7">
    <source>
        <dbReference type="EMBL" id="TXD32311.1"/>
    </source>
</evidence>
<evidence type="ECO:0000259" key="6">
    <source>
        <dbReference type="Pfam" id="PF04357"/>
    </source>
</evidence>
<name>A0A5C6X548_9DELT</name>
<sequence length="1416" mass="159145">MALLDDIQFRVYRSYVKIPLVFFLPALMLMSLWALVYFGANQPAAWRLVEGQLHRTLGGHIEFEYARLGPSLTRVRGYEARMLTPDREPVIEAPELYADLSAVMLLGGRLEFEEAYVREPRVGLYFNEDGELNILRALGVDKREDNEEKGAPLSVGFSRVHLQDADFEFAETRFDFRVPDIVIDGGSVYVEPETVLINVDALDIARADFRFKPELFRFDEERGDWRFEVRDFSLRGWQWANQGFAVEEVIADIEGFGLRFGGTMSFPDEEKAGGGGMFYDAWGQLSAPYHSPLLHYFLQDNLHFDIERLDLEVTGSREEIRGHGQVKAAVLEGNGLFFEDVEGRLELNNRFVTTSDLRASFYEGELEVYEAFFNILEQRFGAYARMQDVDPALVALDLKQDQPFLHGKMSGEAMLTGELPVGSEFDPERPYALLHAAHSRFLQVEVASQVRLVRDNDLLFPNQELVMERGSQVWLDPWRVGVPYARVRSGGDRLQMRGYIQDIASMRLADYARPPRFWGTLADMAPYADYYGMGGLSGPASIAMTMAGFVGSPELELELRMEEPGWRLDATNTLRGERLALDLKLDEGDVIITRGEFDSNFGNLRATGRVGWMAGPPEPGAPPPWPTFEQRARQPVDLDVEVRGLELALISGEIHPELMATGKLDAEVELGGALQGFAGNFDARWEGGSLRGQMLERARARGAFSPQGVELTRSWANFGPAGRLSFEGRYDYDGLLDMELEGQSMELGQVRELQGLPMALSGQARFHLKGKGTTEAPIFSGGAEVRDLALDGRVYGDVAAAIHTLNGVVHLAGGLLPWVSVSMELPLDGESPYYAQVGMEELNLMAFMPELRDNAMLDEAQATGVSEVFIERDFSRYQALFYLTQLQVESRGRTITNRGPVAVGYNNGELIQFQQATLGSGGRYFNLTGGVLLDPQLLDVRVEGEVDLGLLESVRAGFPEYFPDFFVEATGSAQMDMRVSGPPENVLAEGVIDFGPSDWDVRFLPEPIALQGGRMIFSDQGIEIPRDKPLAGVVIGGQTRVAGTIGYLANQPRTLDLQMWSHNMSYRIPEMMQLAFDTNLRMQATDWQRWETWFVTGDLNILDGLYTQQVRIVEQQLAGRVLGAFNRRAQRYEQGLFEMIPALNDVRFDMNVRARDGFRLQSLVERLELDLEFRFDLRVRDTLVAPRISGTVDVIDGEVAFQGESFEVRSGTVRFDDDVGNPYLDIVAGADVRNTCRESDFLDELSSNMTLSSNLDATGQEYYHIIMNIRGYLDNLDLLMESNPYADQRDILSLLLTGCTVDQLTASSASRPTLEIALGPLLGRLEREIQDVVKVEEFTIMPGVERTQVRIGDTLTRRLSWRFQLDTGFADATGGQQYQLEYRLSDHWSTELSERSRTETNQFLIDLKLRYRLPLD</sequence>
<evidence type="ECO:0000256" key="5">
    <source>
        <dbReference type="SAM" id="Phobius"/>
    </source>
</evidence>
<dbReference type="Proteomes" id="UP000321046">
    <property type="component" value="Unassembled WGS sequence"/>
</dbReference>
<comment type="caution">
    <text evidence="7">The sequence shown here is derived from an EMBL/GenBank/DDBJ whole genome shotgun (WGS) entry which is preliminary data.</text>
</comment>
<evidence type="ECO:0000256" key="1">
    <source>
        <dbReference type="ARBA" id="ARBA00004167"/>
    </source>
</evidence>
<comment type="subcellular location">
    <subcellularLocation>
        <location evidence="1">Membrane</location>
        <topology evidence="1">Single-pass membrane protein</topology>
    </subcellularLocation>
</comment>
<gene>
    <name evidence="7" type="ORF">FRC96_18020</name>
</gene>
<dbReference type="InterPro" id="IPR007452">
    <property type="entry name" value="TamB_C"/>
</dbReference>
<dbReference type="PANTHER" id="PTHR36985">
    <property type="entry name" value="TRANSLOCATION AND ASSEMBLY MODULE SUBUNIT TAMB"/>
    <property type="match status" value="1"/>
</dbReference>
<keyword evidence="4 5" id="KW-0472">Membrane</keyword>